<dbReference type="Proteomes" id="UP000011115">
    <property type="component" value="Unassembled WGS sequence"/>
</dbReference>
<proteinExistence type="predicted"/>
<dbReference type="PANTHER" id="PTHR33180:SF31">
    <property type="entry name" value="POLYPROTEIN PROTEIN"/>
    <property type="match status" value="1"/>
</dbReference>
<evidence type="ECO:0000313" key="2">
    <source>
        <dbReference type="EnsemblPlants" id="PGSC0003DMT400092857"/>
    </source>
</evidence>
<organism evidence="2 3">
    <name type="scientific">Solanum tuberosum</name>
    <name type="common">Potato</name>
    <dbReference type="NCBI Taxonomy" id="4113"/>
    <lineage>
        <taxon>Eukaryota</taxon>
        <taxon>Viridiplantae</taxon>
        <taxon>Streptophyta</taxon>
        <taxon>Embryophyta</taxon>
        <taxon>Tracheophyta</taxon>
        <taxon>Spermatophyta</taxon>
        <taxon>Magnoliopsida</taxon>
        <taxon>eudicotyledons</taxon>
        <taxon>Gunneridae</taxon>
        <taxon>Pentapetalae</taxon>
        <taxon>asterids</taxon>
        <taxon>lamiids</taxon>
        <taxon>Solanales</taxon>
        <taxon>Solanaceae</taxon>
        <taxon>Solanoideae</taxon>
        <taxon>Solaneae</taxon>
        <taxon>Solanum</taxon>
    </lineage>
</organism>
<sequence>MSVNGDNGYQMDHPLLRLLNLRDNLLMFKQLGGKTIHEMWSRFKAILQQCLTDGMPDKLLLECFYRGFGPENRSAANKLVATCLIQQPYEVVAQLLDGVIQANKETEKAQEWATLLTQLDVLSNKVMELEESFRRFSERPFPSSTCHEFRANPFGKADLAHRSDLATSRLDRYGEDKHRFTTLEKSMGSQPNSAIVPPPSTPANSVPAPTHPVDPVPPVFPLPKFLNQLKGDGLRTIIEEKLLSIEGLEGKYSDLRDTLQYRFDSFTRP</sequence>
<dbReference type="Gramene" id="PGSC0003DMT400092857">
    <property type="protein sequence ID" value="PGSC0003DMT400092857"/>
    <property type="gene ID" value="PGSC0003DMG400042428"/>
</dbReference>
<dbReference type="HOGENOM" id="CLU_029307_3_1_1"/>
<name>M1DQP7_SOLTU</name>
<keyword evidence="3" id="KW-1185">Reference proteome</keyword>
<dbReference type="PANTHER" id="PTHR33180">
    <property type="entry name" value="PHOTOSYSTEM II CP43 REACTION CENTER PROTEIN"/>
    <property type="match status" value="1"/>
</dbReference>
<dbReference type="EnsemblPlants" id="PGSC0003DMT400092857">
    <property type="protein sequence ID" value="PGSC0003DMT400092857"/>
    <property type="gene ID" value="PGSC0003DMG400042428"/>
</dbReference>
<accession>M1DQP7</accession>
<evidence type="ECO:0000256" key="1">
    <source>
        <dbReference type="SAM" id="MobiDB-lite"/>
    </source>
</evidence>
<reference evidence="3" key="1">
    <citation type="journal article" date="2011" name="Nature">
        <title>Genome sequence and analysis of the tuber crop potato.</title>
        <authorList>
            <consortium name="The Potato Genome Sequencing Consortium"/>
        </authorList>
    </citation>
    <scope>NUCLEOTIDE SEQUENCE [LARGE SCALE GENOMIC DNA]</scope>
    <source>
        <strain evidence="3">cv. DM1-3 516 R44</strain>
    </source>
</reference>
<dbReference type="InParanoid" id="M1DQP7"/>
<dbReference type="PaxDb" id="4113-PGSC0003DMT400092857"/>
<reference evidence="2" key="2">
    <citation type="submission" date="2015-06" db="UniProtKB">
        <authorList>
            <consortium name="EnsemblPlants"/>
        </authorList>
    </citation>
    <scope>IDENTIFICATION</scope>
    <source>
        <strain evidence="2">DM1-3 516 R44</strain>
    </source>
</reference>
<protein>
    <submittedName>
        <fullName evidence="2">Uncharacterized protein</fullName>
    </submittedName>
</protein>
<evidence type="ECO:0000313" key="3">
    <source>
        <dbReference type="Proteomes" id="UP000011115"/>
    </source>
</evidence>
<feature type="region of interest" description="Disordered" evidence="1">
    <location>
        <begin position="185"/>
        <end position="209"/>
    </location>
</feature>
<dbReference type="AlphaFoldDB" id="M1DQP7"/>